<accession>A0ABR0CEU1</accession>
<keyword evidence="6" id="KW-0732">Signal</keyword>
<evidence type="ECO:0000256" key="4">
    <source>
        <dbReference type="RuleBase" id="RU003949"/>
    </source>
</evidence>
<dbReference type="EMBL" id="JAWRVI010000003">
    <property type="protein sequence ID" value="KAK4094551.1"/>
    <property type="molecule type" value="Genomic_DNA"/>
</dbReference>
<comment type="caution">
    <text evidence="7">The sequence shown here is derived from an EMBL/GenBank/DDBJ whole genome shotgun (WGS) entry which is preliminary data.</text>
</comment>
<evidence type="ECO:0000256" key="1">
    <source>
        <dbReference type="ARBA" id="ARBA00010745"/>
    </source>
</evidence>
<dbReference type="InterPro" id="IPR036853">
    <property type="entry name" value="Ribosomal_uL14_sf"/>
</dbReference>
<organism evidence="7 8">
    <name type="scientific">Purpureocillium lilacinum</name>
    <name type="common">Paecilomyces lilacinus</name>
    <dbReference type="NCBI Taxonomy" id="33203"/>
    <lineage>
        <taxon>Eukaryota</taxon>
        <taxon>Fungi</taxon>
        <taxon>Dikarya</taxon>
        <taxon>Ascomycota</taxon>
        <taxon>Pezizomycotina</taxon>
        <taxon>Sordariomycetes</taxon>
        <taxon>Hypocreomycetidae</taxon>
        <taxon>Hypocreales</taxon>
        <taxon>Ophiocordycipitaceae</taxon>
        <taxon>Purpureocillium</taxon>
    </lineage>
</organism>
<evidence type="ECO:0000256" key="6">
    <source>
        <dbReference type="SAM" id="SignalP"/>
    </source>
</evidence>
<proteinExistence type="inferred from homology"/>
<sequence length="510" mass="55414">MIGEHRLLDARLIMASLLLSVVAPRHFPSVMDAGASMCFGAVTATNRCTRSVTTLYHGFVDTPPSVRPPATFLTAGQCSVSFRGTTMQTREPQTGHVCWNPGFATALAHAAWQRGETWQRCGFSHRPQSVQAKAAKPSIKQRRRLRTSRPLCGFAMGKSNEETSDGMSRWLENNEDFAVGLLERTSDEGQSSTASSEPPATTEESWVYVDNSANSEADSNVAGEVPSDHAKPGALRAHTHSMQDMPEPSSERAGPANPVKLAPRSHDATPPLAGFLTPQIAWEFFAREKLQSQIDDGIPRLGRFLHEVTPHKHRYNGQDLVSCLDYAFYKPCSLRIRQCDVQEEGMLDRYAGGGGSAAKSPNRLRHDARRPRLFPARGAPGGKLKMTLGLPVGAVMNCADNSGARNLYIIAVKGIGARLNRLPAGGVGDMVMATVKKGKPELRKKVHPAVIVRQAKPWKRFDGVFLYFEDNAGVIVNPKGEMKGSAITGPVGKEAAELWPRIASNSGVVM</sequence>
<keyword evidence="2 4" id="KW-0689">Ribosomal protein</keyword>
<comment type="similarity">
    <text evidence="1 4">Belongs to the universal ribosomal protein uL14 family.</text>
</comment>
<feature type="region of interest" description="Disordered" evidence="5">
    <location>
        <begin position="238"/>
        <end position="266"/>
    </location>
</feature>
<keyword evidence="8" id="KW-1185">Reference proteome</keyword>
<feature type="signal peptide" evidence="6">
    <location>
        <begin position="1"/>
        <end position="24"/>
    </location>
</feature>
<dbReference type="PANTHER" id="PTHR11761">
    <property type="entry name" value="50S/60S RIBOSOMAL PROTEIN L14/L23"/>
    <property type="match status" value="1"/>
</dbReference>
<evidence type="ECO:0000313" key="7">
    <source>
        <dbReference type="EMBL" id="KAK4094551.1"/>
    </source>
</evidence>
<protein>
    <recommendedName>
        <fullName evidence="9">60S ribosomal protein L23</fullName>
    </recommendedName>
</protein>
<dbReference type="PROSITE" id="PS00049">
    <property type="entry name" value="RIBOSOMAL_L14"/>
    <property type="match status" value="1"/>
</dbReference>
<dbReference type="PANTHER" id="PTHR11761:SF8">
    <property type="entry name" value="LARGE RIBOSOMAL SUBUNIT PROTEIN UL14"/>
    <property type="match status" value="1"/>
</dbReference>
<evidence type="ECO:0000313" key="8">
    <source>
        <dbReference type="Proteomes" id="UP001287286"/>
    </source>
</evidence>
<dbReference type="InterPro" id="IPR019972">
    <property type="entry name" value="Ribosomal_uL14_CS"/>
</dbReference>
<dbReference type="InterPro" id="IPR000218">
    <property type="entry name" value="Ribosomal_uL14"/>
</dbReference>
<evidence type="ECO:0000256" key="3">
    <source>
        <dbReference type="ARBA" id="ARBA00023274"/>
    </source>
</evidence>
<evidence type="ECO:0000256" key="2">
    <source>
        <dbReference type="ARBA" id="ARBA00022980"/>
    </source>
</evidence>
<dbReference type="Pfam" id="PF00238">
    <property type="entry name" value="Ribosomal_L14"/>
    <property type="match status" value="1"/>
</dbReference>
<dbReference type="HAMAP" id="MF_01367">
    <property type="entry name" value="Ribosomal_uL14"/>
    <property type="match status" value="1"/>
</dbReference>
<dbReference type="SMART" id="SM01374">
    <property type="entry name" value="Ribosomal_L14"/>
    <property type="match status" value="1"/>
</dbReference>
<name>A0ABR0CEU1_PURLI</name>
<dbReference type="SUPFAM" id="SSF50193">
    <property type="entry name" value="Ribosomal protein L14"/>
    <property type="match status" value="1"/>
</dbReference>
<evidence type="ECO:0000256" key="5">
    <source>
        <dbReference type="SAM" id="MobiDB-lite"/>
    </source>
</evidence>
<dbReference type="Proteomes" id="UP001287286">
    <property type="component" value="Unassembled WGS sequence"/>
</dbReference>
<dbReference type="Gene3D" id="2.40.150.20">
    <property type="entry name" value="Ribosomal protein L14"/>
    <property type="match status" value="1"/>
</dbReference>
<evidence type="ECO:0008006" key="9">
    <source>
        <dbReference type="Google" id="ProtNLM"/>
    </source>
</evidence>
<keyword evidence="3 4" id="KW-0687">Ribonucleoprotein</keyword>
<dbReference type="CDD" id="cd00337">
    <property type="entry name" value="Ribosomal_uL14"/>
    <property type="match status" value="1"/>
</dbReference>
<reference evidence="7 8" key="1">
    <citation type="journal article" date="2024" name="Microbiol. Resour. Announc.">
        <title>Genome annotations for the ascomycete fungi Trichoderma harzianum, Trichoderma aggressivum, and Purpureocillium lilacinum.</title>
        <authorList>
            <person name="Beijen E.P.W."/>
            <person name="Ohm R.A."/>
        </authorList>
    </citation>
    <scope>NUCLEOTIDE SEQUENCE [LARGE SCALE GENOMIC DNA]</scope>
    <source>
        <strain evidence="7 8">CBS 150709</strain>
    </source>
</reference>
<feature type="chain" id="PRO_5046891458" description="60S ribosomal protein L23" evidence="6">
    <location>
        <begin position="25"/>
        <end position="510"/>
    </location>
</feature>
<gene>
    <name evidence="7" type="ORF">Purlil1_1156</name>
</gene>